<sequence length="138" mass="15112">MMTAGSKEWSALAVQYFLTSDFFHPTSLHPRLLSPQYREVSHAQTFVLAHLPLDKCTLVRLPAFGPSARGLTCGAELPPRAGDKITDAIALPAGHQRRHFSNDTKSSAKVHQKLAHSKLCSVERIWTSLLPQGAVQAS</sequence>
<comment type="caution">
    <text evidence="1">The sequence shown here is derived from an EMBL/GenBank/DDBJ whole genome shotgun (WGS) entry which is preliminary data.</text>
</comment>
<proteinExistence type="predicted"/>
<accession>A0A8H4VE33</accession>
<dbReference type="EMBL" id="JAACLJ010000003">
    <property type="protein sequence ID" value="KAF4589320.1"/>
    <property type="molecule type" value="Genomic_DNA"/>
</dbReference>
<gene>
    <name evidence="1" type="ORF">GQ602_003209</name>
</gene>
<evidence type="ECO:0000313" key="2">
    <source>
        <dbReference type="Proteomes" id="UP000562929"/>
    </source>
</evidence>
<dbReference type="Proteomes" id="UP000562929">
    <property type="component" value="Unassembled WGS sequence"/>
</dbReference>
<dbReference type="AlphaFoldDB" id="A0A8H4VE33"/>
<keyword evidence="2" id="KW-1185">Reference proteome</keyword>
<protein>
    <submittedName>
        <fullName evidence="1">Uncharacterized protein</fullName>
    </submittedName>
</protein>
<reference evidence="1 2" key="1">
    <citation type="journal article" date="2020" name="G3 (Bethesda)">
        <title>Genetic Underpinnings of Host Manipulation by Ophiocordyceps as Revealed by Comparative Transcriptomics.</title>
        <authorList>
            <person name="Will I."/>
            <person name="Das B."/>
            <person name="Trinh T."/>
            <person name="Brachmann A."/>
            <person name="Ohm R.A."/>
            <person name="de Bekker C."/>
        </authorList>
    </citation>
    <scope>NUCLEOTIDE SEQUENCE [LARGE SCALE GENOMIC DNA]</scope>
    <source>
        <strain evidence="1 2">EC05</strain>
    </source>
</reference>
<organism evidence="1 2">
    <name type="scientific">Ophiocordyceps camponoti-floridani</name>
    <dbReference type="NCBI Taxonomy" id="2030778"/>
    <lineage>
        <taxon>Eukaryota</taxon>
        <taxon>Fungi</taxon>
        <taxon>Dikarya</taxon>
        <taxon>Ascomycota</taxon>
        <taxon>Pezizomycotina</taxon>
        <taxon>Sordariomycetes</taxon>
        <taxon>Hypocreomycetidae</taxon>
        <taxon>Hypocreales</taxon>
        <taxon>Ophiocordycipitaceae</taxon>
        <taxon>Ophiocordyceps</taxon>
    </lineage>
</organism>
<name>A0A8H4VE33_9HYPO</name>
<evidence type="ECO:0000313" key="1">
    <source>
        <dbReference type="EMBL" id="KAF4589320.1"/>
    </source>
</evidence>